<evidence type="ECO:0000259" key="2">
    <source>
        <dbReference type="Pfam" id="PF04982"/>
    </source>
</evidence>
<evidence type="ECO:0000256" key="1">
    <source>
        <dbReference type="SAM" id="Phobius"/>
    </source>
</evidence>
<protein>
    <submittedName>
        <fullName evidence="3">HPP family protein</fullName>
    </submittedName>
</protein>
<dbReference type="InterPro" id="IPR058581">
    <property type="entry name" value="TM_HPP"/>
</dbReference>
<keyword evidence="1" id="KW-0812">Transmembrane</keyword>
<keyword evidence="1" id="KW-0472">Membrane</keyword>
<feature type="transmembrane region" description="Helical" evidence="1">
    <location>
        <begin position="199"/>
        <end position="220"/>
    </location>
</feature>
<gene>
    <name evidence="3" type="ORF">ASN18_3123</name>
</gene>
<sequence length="234" mass="25358">MILRVRYDRTQTVSHQRKSGIDNVGSFSSCLLQHRIILAFLAGIAIKCTGQQMSGITEYFEKMKGTSKSPPMASISEIIWSWIGAFCGIGVVAFINFNIFEGTERLMIVGSFGASALLLYGTPKVPMAQPRNLLGGHMLSALIGVVIYQVLHSHMWLASAIAVSTAIVLMHATKTLHPPGGATALIAVIGGKNIHDLGFFYVLVPVGAGAAFMLVIALLINNIPKSRRYPEFWI</sequence>
<accession>A0ABR5SBE0</accession>
<organism evidence="3 4">
    <name type="scientific">Candidatus Magnetominusculus xianensis</name>
    <dbReference type="NCBI Taxonomy" id="1748249"/>
    <lineage>
        <taxon>Bacteria</taxon>
        <taxon>Pseudomonadati</taxon>
        <taxon>Nitrospirota</taxon>
        <taxon>Nitrospiria</taxon>
        <taxon>Nitrospirales</taxon>
        <taxon>Nitrospiraceae</taxon>
        <taxon>Candidatus Magnetominusculus</taxon>
    </lineage>
</organism>
<feature type="transmembrane region" description="Helical" evidence="1">
    <location>
        <begin position="78"/>
        <end position="99"/>
    </location>
</feature>
<comment type="caution">
    <text evidence="3">The sequence shown here is derived from an EMBL/GenBank/DDBJ whole genome shotgun (WGS) entry which is preliminary data.</text>
</comment>
<keyword evidence="1" id="KW-1133">Transmembrane helix</keyword>
<dbReference type="EMBL" id="LNQR01000124">
    <property type="protein sequence ID" value="KWT76857.1"/>
    <property type="molecule type" value="Genomic_DNA"/>
</dbReference>
<keyword evidence="4" id="KW-1185">Reference proteome</keyword>
<dbReference type="Proteomes" id="UP000060487">
    <property type="component" value="Unassembled WGS sequence"/>
</dbReference>
<dbReference type="InterPro" id="IPR007065">
    <property type="entry name" value="HPP"/>
</dbReference>
<reference evidence="3 4" key="1">
    <citation type="submission" date="2015-11" db="EMBL/GenBank/DDBJ databases">
        <authorList>
            <person name="Lin W."/>
        </authorList>
    </citation>
    <scope>NUCLEOTIDE SEQUENCE [LARGE SCALE GENOMIC DNA]</scope>
    <source>
        <strain evidence="3 4">HCH-1</strain>
    </source>
</reference>
<dbReference type="PANTHER" id="PTHR33741:SF5">
    <property type="entry name" value="TRANSMEMBRANE PROTEIN DDB_G0269096-RELATED"/>
    <property type="match status" value="1"/>
</dbReference>
<evidence type="ECO:0000313" key="4">
    <source>
        <dbReference type="Proteomes" id="UP000060487"/>
    </source>
</evidence>
<dbReference type="Pfam" id="PF04982">
    <property type="entry name" value="TM_HPP"/>
    <property type="match status" value="1"/>
</dbReference>
<name>A0ABR5SBE0_9BACT</name>
<feature type="domain" description="HPP transmembrane region" evidence="2">
    <location>
        <begin position="71"/>
        <end position="230"/>
    </location>
</feature>
<evidence type="ECO:0000313" key="3">
    <source>
        <dbReference type="EMBL" id="KWT76857.1"/>
    </source>
</evidence>
<proteinExistence type="predicted"/>
<feature type="transmembrane region" description="Helical" evidence="1">
    <location>
        <begin position="133"/>
        <end position="151"/>
    </location>
</feature>
<dbReference type="PANTHER" id="PTHR33741">
    <property type="entry name" value="TRANSMEMBRANE PROTEIN DDB_G0269096-RELATED"/>
    <property type="match status" value="1"/>
</dbReference>
<dbReference type="RefSeq" id="WP_236861820.1">
    <property type="nucleotide sequence ID" value="NZ_LNQR01000124.1"/>
</dbReference>